<evidence type="ECO:0000256" key="1">
    <source>
        <dbReference type="ARBA" id="ARBA00022692"/>
    </source>
</evidence>
<dbReference type="RefSeq" id="WP_102966416.1">
    <property type="nucleotide sequence ID" value="NZ_POSK01000008.1"/>
</dbReference>
<dbReference type="SUPFAM" id="SSF63380">
    <property type="entry name" value="Riboflavin synthase domain-like"/>
    <property type="match status" value="1"/>
</dbReference>
<dbReference type="InterPro" id="IPR006058">
    <property type="entry name" value="2Fe2S_fd_BS"/>
</dbReference>
<feature type="domain" description="2Fe-2S ferredoxin-type" evidence="3">
    <location>
        <begin position="1"/>
        <end position="86"/>
    </location>
</feature>
<sequence length="325" mass="35718">MSNSKKVEVIPSGISFSCHGNILQDALSKGIALEHSCKNGSCGVCSAKLLSGIVEDQYGKEISSGKFLTCQSKAKTDIVIEANYYPELVGINEITTPCKVTEIKYVTDDIVVINFRLPPTSKFEYLPGQYVNLKFNGVTRSYSIASAINNSKGLELHIRKVPNGKMSNLIFGSIKEGTLMRLEGPKGTFFVKNNQKPIILLAGGTGIAPIKAILEDLIAKNDPRAICVYWGMSTSDTFYVIELEKWAERYDNITYVPVLFSSVGHWEGRRGFVHEAVCDDFESLSEYEVYACGSPLMIDAAKKEFCKLGLPMDSFHSDAFIAASS</sequence>
<dbReference type="InterPro" id="IPR001709">
    <property type="entry name" value="Flavoprot_Pyr_Nucl_cyt_Rdtase"/>
</dbReference>
<dbReference type="PRINTS" id="PR00410">
    <property type="entry name" value="PHEHYDRXLASE"/>
</dbReference>
<dbReference type="GO" id="GO:0051537">
    <property type="term" value="F:2 iron, 2 sulfur cluster binding"/>
    <property type="evidence" value="ECO:0007669"/>
    <property type="project" value="InterPro"/>
</dbReference>
<gene>
    <name evidence="5" type="ORF">C1N32_12945</name>
</gene>
<feature type="domain" description="FAD-binding FR-type" evidence="4">
    <location>
        <begin position="93"/>
        <end position="192"/>
    </location>
</feature>
<dbReference type="InterPro" id="IPR050415">
    <property type="entry name" value="MRET"/>
</dbReference>
<dbReference type="AlphaFoldDB" id="A0A2J8I1F2"/>
<evidence type="ECO:0000259" key="3">
    <source>
        <dbReference type="PROSITE" id="PS51085"/>
    </source>
</evidence>
<dbReference type="PANTHER" id="PTHR47354:SF5">
    <property type="entry name" value="PROTEIN RFBI"/>
    <property type="match status" value="1"/>
</dbReference>
<dbReference type="InterPro" id="IPR012675">
    <property type="entry name" value="Beta-grasp_dom_sf"/>
</dbReference>
<dbReference type="InterPro" id="IPR008333">
    <property type="entry name" value="Cbr1-like_FAD-bd_dom"/>
</dbReference>
<dbReference type="Gene3D" id="3.10.20.30">
    <property type="match status" value="1"/>
</dbReference>
<dbReference type="Pfam" id="PF00111">
    <property type="entry name" value="Fer2"/>
    <property type="match status" value="1"/>
</dbReference>
<evidence type="ECO:0000313" key="5">
    <source>
        <dbReference type="EMBL" id="PNI04333.1"/>
    </source>
</evidence>
<dbReference type="Proteomes" id="UP000236449">
    <property type="component" value="Unassembled WGS sequence"/>
</dbReference>
<dbReference type="GO" id="GO:0016491">
    <property type="term" value="F:oxidoreductase activity"/>
    <property type="evidence" value="ECO:0007669"/>
    <property type="project" value="InterPro"/>
</dbReference>
<evidence type="ECO:0000313" key="6">
    <source>
        <dbReference type="Proteomes" id="UP000236449"/>
    </source>
</evidence>
<dbReference type="InterPro" id="IPR001041">
    <property type="entry name" value="2Fe-2S_ferredoxin-type"/>
</dbReference>
<dbReference type="PROSITE" id="PS51384">
    <property type="entry name" value="FAD_FR"/>
    <property type="match status" value="1"/>
</dbReference>
<name>A0A2J8I1F2_VIBDI</name>
<protein>
    <submittedName>
        <fullName evidence="5">CDP-6-deoxy-delta-3,4-glucoseen reductase</fullName>
    </submittedName>
</protein>
<dbReference type="EMBL" id="POSK01000008">
    <property type="protein sequence ID" value="PNI04333.1"/>
    <property type="molecule type" value="Genomic_DNA"/>
</dbReference>
<dbReference type="InterPro" id="IPR036010">
    <property type="entry name" value="2Fe-2S_ferredoxin-like_sf"/>
</dbReference>
<dbReference type="PRINTS" id="PR00371">
    <property type="entry name" value="FPNCR"/>
</dbReference>
<reference evidence="5 6" key="1">
    <citation type="submission" date="2018-01" db="EMBL/GenBank/DDBJ databases">
        <title>Draft genome sequences of six Vibrio diazotrophicus strains isolated from deep-sea sediments of the Baltic Sea.</title>
        <authorList>
            <person name="Castillo D."/>
            <person name="Vandieken V."/>
            <person name="Chiang O."/>
            <person name="Middelboe M."/>
        </authorList>
    </citation>
    <scope>NUCLEOTIDE SEQUENCE [LARGE SCALE GENOMIC DNA]</scope>
    <source>
        <strain evidence="5 6">60.27F</strain>
    </source>
</reference>
<dbReference type="InterPro" id="IPR017938">
    <property type="entry name" value="Riboflavin_synthase-like_b-brl"/>
</dbReference>
<dbReference type="CDD" id="cd00207">
    <property type="entry name" value="fer2"/>
    <property type="match status" value="1"/>
</dbReference>
<accession>A0A2J8I1F2</accession>
<keyword evidence="1" id="KW-0812">Transmembrane</keyword>
<dbReference type="InterPro" id="IPR001433">
    <property type="entry name" value="OxRdtase_FAD/NAD-bd"/>
</dbReference>
<dbReference type="OrthoDB" id="9806195at2"/>
<comment type="caution">
    <text evidence="5">The sequence shown here is derived from an EMBL/GenBank/DDBJ whole genome shotgun (WGS) entry which is preliminary data.</text>
</comment>
<dbReference type="SUPFAM" id="SSF54292">
    <property type="entry name" value="2Fe-2S ferredoxin-like"/>
    <property type="match status" value="1"/>
</dbReference>
<dbReference type="Pfam" id="PF00175">
    <property type="entry name" value="NAD_binding_1"/>
    <property type="match status" value="1"/>
</dbReference>
<dbReference type="PROSITE" id="PS00197">
    <property type="entry name" value="2FE2S_FER_1"/>
    <property type="match status" value="1"/>
</dbReference>
<dbReference type="Pfam" id="PF00970">
    <property type="entry name" value="FAD_binding_6"/>
    <property type="match status" value="1"/>
</dbReference>
<dbReference type="Gene3D" id="2.40.30.10">
    <property type="entry name" value="Translation factors"/>
    <property type="match status" value="1"/>
</dbReference>
<comment type="cofactor">
    <cofactor evidence="2">
        <name>[2Fe-2S] cluster</name>
        <dbReference type="ChEBI" id="CHEBI:190135"/>
    </cofactor>
</comment>
<dbReference type="Gene3D" id="3.40.50.80">
    <property type="entry name" value="Nucleotide-binding domain of ferredoxin-NADP reductase (FNR) module"/>
    <property type="match status" value="1"/>
</dbReference>
<dbReference type="InterPro" id="IPR039261">
    <property type="entry name" value="FNR_nucleotide-bd"/>
</dbReference>
<dbReference type="PANTHER" id="PTHR47354">
    <property type="entry name" value="NADH OXIDOREDUCTASE HCR"/>
    <property type="match status" value="1"/>
</dbReference>
<dbReference type="PROSITE" id="PS51085">
    <property type="entry name" value="2FE2S_FER_2"/>
    <property type="match status" value="1"/>
</dbReference>
<evidence type="ECO:0000259" key="4">
    <source>
        <dbReference type="PROSITE" id="PS51384"/>
    </source>
</evidence>
<evidence type="ECO:0000256" key="2">
    <source>
        <dbReference type="ARBA" id="ARBA00034078"/>
    </source>
</evidence>
<proteinExistence type="predicted"/>
<dbReference type="SUPFAM" id="SSF52343">
    <property type="entry name" value="Ferredoxin reductase-like, C-terminal NADP-linked domain"/>
    <property type="match status" value="1"/>
</dbReference>
<dbReference type="InterPro" id="IPR017927">
    <property type="entry name" value="FAD-bd_FR_type"/>
</dbReference>
<dbReference type="CDD" id="cd06189">
    <property type="entry name" value="flavin_oxioreductase"/>
    <property type="match status" value="1"/>
</dbReference>
<keyword evidence="1" id="KW-0472">Membrane</keyword>
<organism evidence="5 6">
    <name type="scientific">Vibrio diazotrophicus</name>
    <dbReference type="NCBI Taxonomy" id="685"/>
    <lineage>
        <taxon>Bacteria</taxon>
        <taxon>Pseudomonadati</taxon>
        <taxon>Pseudomonadota</taxon>
        <taxon>Gammaproteobacteria</taxon>
        <taxon>Vibrionales</taxon>
        <taxon>Vibrionaceae</taxon>
        <taxon>Vibrio</taxon>
    </lineage>
</organism>